<keyword evidence="2" id="KW-1185">Reference proteome</keyword>
<dbReference type="Pfam" id="PF22399">
    <property type="entry name" value="DUF6979"/>
    <property type="match status" value="1"/>
</dbReference>
<reference evidence="2" key="1">
    <citation type="submission" date="2016-10" db="EMBL/GenBank/DDBJ databases">
        <authorList>
            <person name="Varghese N."/>
            <person name="Submissions S."/>
        </authorList>
    </citation>
    <scope>NUCLEOTIDE SEQUENCE [LARGE SCALE GENOMIC DNA]</scope>
    <source>
        <strain evidence="2">DSM 24450</strain>
    </source>
</reference>
<accession>A0A1I6SQK4</accession>
<name>A0A1I6SQK4_9FLAO</name>
<dbReference type="InterPro" id="IPR053917">
    <property type="entry name" value="DUF6979"/>
</dbReference>
<organism evidence="1 2">
    <name type="scientific">Lutibacter maritimus</name>
    <dbReference type="NCBI Taxonomy" id="593133"/>
    <lineage>
        <taxon>Bacteria</taxon>
        <taxon>Pseudomonadati</taxon>
        <taxon>Bacteroidota</taxon>
        <taxon>Flavobacteriia</taxon>
        <taxon>Flavobacteriales</taxon>
        <taxon>Flavobacteriaceae</taxon>
        <taxon>Lutibacter</taxon>
    </lineage>
</organism>
<proteinExistence type="predicted"/>
<dbReference type="RefSeq" id="WP_090230205.1">
    <property type="nucleotide sequence ID" value="NZ_FOZP01000010.1"/>
</dbReference>
<dbReference type="OrthoDB" id="5586840at2"/>
<evidence type="ECO:0000313" key="2">
    <source>
        <dbReference type="Proteomes" id="UP000199312"/>
    </source>
</evidence>
<evidence type="ECO:0000313" key="1">
    <source>
        <dbReference type="EMBL" id="SFS79196.1"/>
    </source>
</evidence>
<sequence length="122" mass="13416">MNKYGKAAIKSVDLINLGKTPAEAWEIATLEIFGESTSAIKSCPKSTFLGLCEDGLVKGISKGKYTKSAKNKAYALKAVQVLKKSNLEIQPTALWNEIQNKNIQHNSQMHVVLALWNNDLIV</sequence>
<dbReference type="EMBL" id="FOZP01000010">
    <property type="protein sequence ID" value="SFS79196.1"/>
    <property type="molecule type" value="Genomic_DNA"/>
</dbReference>
<dbReference type="STRING" id="593133.SAMN04488006_0053"/>
<protein>
    <submittedName>
        <fullName evidence="1">Uncharacterized protein</fullName>
    </submittedName>
</protein>
<gene>
    <name evidence="1" type="ORF">SAMN04488006_0053</name>
</gene>
<dbReference type="AlphaFoldDB" id="A0A1I6SQK4"/>
<dbReference type="Proteomes" id="UP000199312">
    <property type="component" value="Unassembled WGS sequence"/>
</dbReference>